<dbReference type="HOGENOM" id="CLU_1866197_0_0_1"/>
<name>U9U180_RHIID</name>
<reference evidence="1" key="1">
    <citation type="submission" date="2013-07" db="EMBL/GenBank/DDBJ databases">
        <title>The genome of an arbuscular mycorrhizal fungus provides insights into the evolution of the oldest plant symbiosis.</title>
        <authorList>
            <consortium name="DOE Joint Genome Institute"/>
            <person name="Tisserant E."/>
            <person name="Malbreil M."/>
            <person name="Kuo A."/>
            <person name="Kohler A."/>
            <person name="Symeonidi A."/>
            <person name="Balestrini R."/>
            <person name="Charron P."/>
            <person name="Duensing N."/>
            <person name="Frei-dit-Frey N."/>
            <person name="Gianinazzi-Pearson V."/>
            <person name="Gilbert B."/>
            <person name="Handa Y."/>
            <person name="Hijri M."/>
            <person name="Kaul R."/>
            <person name="Kawaguchi M."/>
            <person name="Krajinski F."/>
            <person name="Lammers P."/>
            <person name="Lapierre D."/>
            <person name="Masclaux F.G."/>
            <person name="Murat C."/>
            <person name="Morin E."/>
            <person name="Ndikumana S."/>
            <person name="Pagni M."/>
            <person name="Petitpierre D."/>
            <person name="Requena N."/>
            <person name="Rosikiewicz P."/>
            <person name="Riley R."/>
            <person name="Saito K."/>
            <person name="San Clemente H."/>
            <person name="Shapiro H."/>
            <person name="van Tuinen D."/>
            <person name="Becard G."/>
            <person name="Bonfante P."/>
            <person name="Paszkowski U."/>
            <person name="Shachar-Hill Y."/>
            <person name="Young J.P."/>
            <person name="Sanders I.R."/>
            <person name="Henrissat B."/>
            <person name="Rensing S.A."/>
            <person name="Grigoriev I.V."/>
            <person name="Corradi N."/>
            <person name="Roux C."/>
            <person name="Martin F."/>
        </authorList>
    </citation>
    <scope>NUCLEOTIDE SEQUENCE</scope>
    <source>
        <strain evidence="1">DAOM 197198</strain>
    </source>
</reference>
<dbReference type="EMBL" id="KI283246">
    <property type="protein sequence ID" value="ESA14095.1"/>
    <property type="molecule type" value="Genomic_DNA"/>
</dbReference>
<organism evidence="1">
    <name type="scientific">Rhizophagus irregularis (strain DAOM 181602 / DAOM 197198 / MUCL 43194)</name>
    <name type="common">Arbuscular mycorrhizal fungus</name>
    <name type="synonym">Glomus intraradices</name>
    <dbReference type="NCBI Taxonomy" id="747089"/>
    <lineage>
        <taxon>Eukaryota</taxon>
        <taxon>Fungi</taxon>
        <taxon>Fungi incertae sedis</taxon>
        <taxon>Mucoromycota</taxon>
        <taxon>Glomeromycotina</taxon>
        <taxon>Glomeromycetes</taxon>
        <taxon>Glomerales</taxon>
        <taxon>Glomeraceae</taxon>
        <taxon>Rhizophagus</taxon>
    </lineage>
</organism>
<accession>U9U180</accession>
<dbReference type="AlphaFoldDB" id="U9U180"/>
<gene>
    <name evidence="1" type="ORF">GLOINDRAFT_95594</name>
</gene>
<sequence length="137" mass="16151">MSHDKRTLLIRPLFFIRPSRNINIHYVHVQILSLVMTQKRFHPSYQRNKRYIWVLKISIWAGLLPLVHRHSKIFLCNVKLINIHGILYQGGLALARDITDENLSSANNYWNDIRSKINEASYLSTVLRFSTFPSFDD</sequence>
<evidence type="ECO:0000313" key="1">
    <source>
        <dbReference type="EMBL" id="ESA14095.1"/>
    </source>
</evidence>
<protein>
    <submittedName>
        <fullName evidence="1">Uncharacterized protein</fullName>
    </submittedName>
</protein>
<proteinExistence type="predicted"/>